<dbReference type="InterPro" id="IPR023346">
    <property type="entry name" value="Lysozyme-like_dom_sf"/>
</dbReference>
<feature type="chain" id="PRO_5021734665" evidence="1">
    <location>
        <begin position="22"/>
        <end position="256"/>
    </location>
</feature>
<dbReference type="Gene3D" id="1.10.530.10">
    <property type="match status" value="1"/>
</dbReference>
<dbReference type="SUPFAM" id="SSF53955">
    <property type="entry name" value="Lysozyme-like"/>
    <property type="match status" value="1"/>
</dbReference>
<evidence type="ECO:0000256" key="1">
    <source>
        <dbReference type="SAM" id="SignalP"/>
    </source>
</evidence>
<dbReference type="InterPro" id="IPR043426">
    <property type="entry name" value="MltB-like"/>
</dbReference>
<name>A0A521E347_9BACT</name>
<dbReference type="AlphaFoldDB" id="A0A521E347"/>
<evidence type="ECO:0000313" key="4">
    <source>
        <dbReference type="Proteomes" id="UP000317557"/>
    </source>
</evidence>
<dbReference type="Pfam" id="PF13406">
    <property type="entry name" value="SLT_2"/>
    <property type="match status" value="1"/>
</dbReference>
<accession>A0A521E347</accession>
<dbReference type="PANTHER" id="PTHR30163">
    <property type="entry name" value="MEMBRANE-BOUND LYTIC MUREIN TRANSGLYCOSYLASE B"/>
    <property type="match status" value="1"/>
</dbReference>
<dbReference type="PANTHER" id="PTHR30163:SF9">
    <property type="entry name" value="MEMBRANE-BOUND LYTIC MUREIN TRANSGLYCOSYLASE B"/>
    <property type="match status" value="1"/>
</dbReference>
<dbReference type="Gene3D" id="1.10.8.350">
    <property type="entry name" value="Bacterial muramidase"/>
    <property type="match status" value="1"/>
</dbReference>
<dbReference type="Proteomes" id="UP000317557">
    <property type="component" value="Unassembled WGS sequence"/>
</dbReference>
<dbReference type="InterPro" id="IPR031304">
    <property type="entry name" value="SLT_2"/>
</dbReference>
<evidence type="ECO:0000313" key="3">
    <source>
        <dbReference type="EMBL" id="SMO77761.1"/>
    </source>
</evidence>
<keyword evidence="1" id="KW-0732">Signal</keyword>
<dbReference type="EMBL" id="FXTP01000010">
    <property type="protein sequence ID" value="SMO77761.1"/>
    <property type="molecule type" value="Genomic_DNA"/>
</dbReference>
<feature type="domain" description="Transglycosylase SLT" evidence="2">
    <location>
        <begin position="46"/>
        <end position="218"/>
    </location>
</feature>
<organism evidence="3 4">
    <name type="scientific">Gracilimonas mengyeensis</name>
    <dbReference type="NCBI Taxonomy" id="1302730"/>
    <lineage>
        <taxon>Bacteria</taxon>
        <taxon>Pseudomonadati</taxon>
        <taxon>Balneolota</taxon>
        <taxon>Balneolia</taxon>
        <taxon>Balneolales</taxon>
        <taxon>Balneolaceae</taxon>
        <taxon>Gracilimonas</taxon>
    </lineage>
</organism>
<protein>
    <submittedName>
        <fullName evidence="3">Transglycosylase SLT domain-containing protein</fullName>
    </submittedName>
</protein>
<feature type="signal peptide" evidence="1">
    <location>
        <begin position="1"/>
        <end position="21"/>
    </location>
</feature>
<sequence length="256" mass="29078">MRKFRALIILLCAVATTTAYASPADSVQLQQNISELANYFEGKGYAINQMLQDNRFKLIEGITEKFTRSAEVKIEGFEQYQKAVGFDRKKTIVADFMKEYGDELIAAEKEYDISRYVIAGIIGIESEFGKYKGSYNPFNAYVSMYAEGYRSDFAKAQLEELLIFTNEHNLDVLSLESSYAGAMSYAQFIPYSLNRWFVGSELYNMKNNIASVANYLAHFKEITGSTEKAIYRYNPSSLYTQAVLALAEEARQVDQD</sequence>
<dbReference type="RefSeq" id="WP_246075267.1">
    <property type="nucleotide sequence ID" value="NZ_FXTP01000010.1"/>
</dbReference>
<gene>
    <name evidence="3" type="ORF">SAMN06265219_11061</name>
</gene>
<keyword evidence="4" id="KW-1185">Reference proteome</keyword>
<evidence type="ECO:0000259" key="2">
    <source>
        <dbReference type="Pfam" id="PF13406"/>
    </source>
</evidence>
<reference evidence="3 4" key="1">
    <citation type="submission" date="2017-05" db="EMBL/GenBank/DDBJ databases">
        <authorList>
            <person name="Varghese N."/>
            <person name="Submissions S."/>
        </authorList>
    </citation>
    <scope>NUCLEOTIDE SEQUENCE [LARGE SCALE GENOMIC DNA]</scope>
    <source>
        <strain evidence="3 4">DSM 21985</strain>
    </source>
</reference>
<dbReference type="GO" id="GO:0008933">
    <property type="term" value="F:peptidoglycan lytic transglycosylase activity"/>
    <property type="evidence" value="ECO:0007669"/>
    <property type="project" value="TreeGrafter"/>
</dbReference>
<proteinExistence type="predicted"/>
<dbReference type="GO" id="GO:0009253">
    <property type="term" value="P:peptidoglycan catabolic process"/>
    <property type="evidence" value="ECO:0007669"/>
    <property type="project" value="TreeGrafter"/>
</dbReference>